<sequence length="88" mass="9854">MLLPTRQNTKTITDLREDALGVLSDVDTLGMVYLFQHSDPRAVVLSMKEFAKLCELLEDRADEKEAAELSLEDRGSGIPLTTIAKKYQ</sequence>
<comment type="similarity">
    <text evidence="1">Belongs to the phD/YefM antitoxin family.</text>
</comment>
<evidence type="ECO:0000256" key="1">
    <source>
        <dbReference type="ARBA" id="ARBA00009981"/>
    </source>
</evidence>
<evidence type="ECO:0000313" key="4">
    <source>
        <dbReference type="Proteomes" id="UP000034739"/>
    </source>
</evidence>
<accession>A0A0G1U133</accession>
<comment type="caution">
    <text evidence="3">The sequence shown here is derived from an EMBL/GenBank/DDBJ whole genome shotgun (WGS) entry which is preliminary data.</text>
</comment>
<dbReference type="Proteomes" id="UP000034739">
    <property type="component" value="Unassembled WGS sequence"/>
</dbReference>
<organism evidence="3 4">
    <name type="scientific">Candidatus Gottesmanbacteria bacterium GW2011_GWA2_47_9</name>
    <dbReference type="NCBI Taxonomy" id="1618445"/>
    <lineage>
        <taxon>Bacteria</taxon>
        <taxon>Candidatus Gottesmaniibacteriota</taxon>
    </lineage>
</organism>
<evidence type="ECO:0000313" key="3">
    <source>
        <dbReference type="EMBL" id="KKU87807.1"/>
    </source>
</evidence>
<reference evidence="3 4" key="1">
    <citation type="journal article" date="2015" name="Nature">
        <title>rRNA introns, odd ribosomes, and small enigmatic genomes across a large radiation of phyla.</title>
        <authorList>
            <person name="Brown C.T."/>
            <person name="Hug L.A."/>
            <person name="Thomas B.C."/>
            <person name="Sharon I."/>
            <person name="Castelle C.J."/>
            <person name="Singh A."/>
            <person name="Wilkins M.J."/>
            <person name="Williams K.H."/>
            <person name="Banfield J.F."/>
        </authorList>
    </citation>
    <scope>NUCLEOTIDE SEQUENCE [LARGE SCALE GENOMIC DNA]</scope>
</reference>
<feature type="coiled-coil region" evidence="2">
    <location>
        <begin position="47"/>
        <end position="74"/>
    </location>
</feature>
<evidence type="ECO:0000256" key="2">
    <source>
        <dbReference type="SAM" id="Coils"/>
    </source>
</evidence>
<gene>
    <name evidence="3" type="ORF">UY16_C0018G0012</name>
</gene>
<name>A0A0G1U133_9BACT</name>
<dbReference type="AlphaFoldDB" id="A0A0G1U133"/>
<dbReference type="SUPFAM" id="SSF143120">
    <property type="entry name" value="YefM-like"/>
    <property type="match status" value="1"/>
</dbReference>
<protein>
    <recommendedName>
        <fullName evidence="5">Antitoxin</fullName>
    </recommendedName>
</protein>
<evidence type="ECO:0008006" key="5">
    <source>
        <dbReference type="Google" id="ProtNLM"/>
    </source>
</evidence>
<proteinExistence type="inferred from homology"/>
<keyword evidence="2" id="KW-0175">Coiled coil</keyword>
<dbReference type="InterPro" id="IPR036165">
    <property type="entry name" value="YefM-like_sf"/>
</dbReference>
<dbReference type="EMBL" id="LCOY01000018">
    <property type="protein sequence ID" value="KKU87807.1"/>
    <property type="molecule type" value="Genomic_DNA"/>
</dbReference>